<reference evidence="5 6" key="1">
    <citation type="journal article" date="2007" name="Proc. Natl. Acad. Sci. U.S.A.">
        <title>The tiny eukaryote Ostreococcus provides genomic insights into the paradox of plankton speciation.</title>
        <authorList>
            <person name="Palenik B."/>
            <person name="Grimwood J."/>
            <person name="Aerts A."/>
            <person name="Rouze P."/>
            <person name="Salamov A."/>
            <person name="Putnam N."/>
            <person name="Dupont C."/>
            <person name="Jorgensen R."/>
            <person name="Derelle E."/>
            <person name="Rombauts S."/>
            <person name="Zhou K."/>
            <person name="Otillar R."/>
            <person name="Merchant S.S."/>
            <person name="Podell S."/>
            <person name="Gaasterland T."/>
            <person name="Napoli C."/>
            <person name="Gendler K."/>
            <person name="Manuell A."/>
            <person name="Tai V."/>
            <person name="Vallon O."/>
            <person name="Piganeau G."/>
            <person name="Jancek S."/>
            <person name="Heijde M."/>
            <person name="Jabbari K."/>
            <person name="Bowler C."/>
            <person name="Lohr M."/>
            <person name="Robbens S."/>
            <person name="Werner G."/>
            <person name="Dubchak I."/>
            <person name="Pazour G.J."/>
            <person name="Ren Q."/>
            <person name="Paulsen I."/>
            <person name="Delwiche C."/>
            <person name="Schmutz J."/>
            <person name="Rokhsar D."/>
            <person name="Van de Peer Y."/>
            <person name="Moreau H."/>
            <person name="Grigoriev I.V."/>
        </authorList>
    </citation>
    <scope>NUCLEOTIDE SEQUENCE [LARGE SCALE GENOMIC DNA]</scope>
    <source>
        <strain evidence="5 6">CCE9901</strain>
    </source>
</reference>
<dbReference type="GO" id="GO:0006281">
    <property type="term" value="P:DNA repair"/>
    <property type="evidence" value="ECO:0007669"/>
    <property type="project" value="TreeGrafter"/>
</dbReference>
<keyword evidence="6" id="KW-1185">Reference proteome</keyword>
<evidence type="ECO:0000259" key="4">
    <source>
        <dbReference type="Pfam" id="PF04821"/>
    </source>
</evidence>
<proteinExistence type="predicted"/>
<name>A4RT22_OSTLU</name>
<evidence type="ECO:0000313" key="6">
    <source>
        <dbReference type="Proteomes" id="UP000001568"/>
    </source>
</evidence>
<dbReference type="InterPro" id="IPR006906">
    <property type="entry name" value="Timeless_N"/>
</dbReference>
<feature type="domain" description="Timeless N-terminal" evidence="4">
    <location>
        <begin position="25"/>
        <end position="221"/>
    </location>
</feature>
<dbReference type="OMA" id="MERGMEN"/>
<organism evidence="5 6">
    <name type="scientific">Ostreococcus lucimarinus (strain CCE9901)</name>
    <dbReference type="NCBI Taxonomy" id="436017"/>
    <lineage>
        <taxon>Eukaryota</taxon>
        <taxon>Viridiplantae</taxon>
        <taxon>Chlorophyta</taxon>
        <taxon>Mamiellophyceae</taxon>
        <taxon>Mamiellales</taxon>
        <taxon>Bathycoccaceae</taxon>
        <taxon>Ostreococcus</taxon>
    </lineage>
</organism>
<evidence type="ECO:0000313" key="5">
    <source>
        <dbReference type="EMBL" id="ABO94683.1"/>
    </source>
</evidence>
<dbReference type="GeneID" id="5000080"/>
<dbReference type="GO" id="GO:0043111">
    <property type="term" value="P:replication fork arrest"/>
    <property type="evidence" value="ECO:0007669"/>
    <property type="project" value="TreeGrafter"/>
</dbReference>
<evidence type="ECO:0000256" key="2">
    <source>
        <dbReference type="ARBA" id="ARBA00023242"/>
    </source>
</evidence>
<dbReference type="KEGG" id="olu:OSTLU_119499"/>
<gene>
    <name evidence="5" type="primary">Tim</name>
    <name evidence="5" type="ORF">OSTLU_119499</name>
</gene>
<accession>A4RT22</accession>
<dbReference type="EMBL" id="CP000582">
    <property type="protein sequence ID" value="ABO94683.1"/>
    <property type="molecule type" value="Genomic_DNA"/>
</dbReference>
<dbReference type="GO" id="GO:0000076">
    <property type="term" value="P:DNA replication checkpoint signaling"/>
    <property type="evidence" value="ECO:0007669"/>
    <property type="project" value="TreeGrafter"/>
</dbReference>
<dbReference type="InterPro" id="IPR044998">
    <property type="entry name" value="Timeless"/>
</dbReference>
<dbReference type="GO" id="GO:0031298">
    <property type="term" value="C:replication fork protection complex"/>
    <property type="evidence" value="ECO:0007669"/>
    <property type="project" value="TreeGrafter"/>
</dbReference>
<evidence type="ECO:0000256" key="1">
    <source>
        <dbReference type="ARBA" id="ARBA00004123"/>
    </source>
</evidence>
<dbReference type="Gramene" id="ABO94683">
    <property type="protein sequence ID" value="ABO94683"/>
    <property type="gene ID" value="OSTLU_119499"/>
</dbReference>
<protein>
    <submittedName>
        <fullName evidence="5">Circadian rhythm control Timeless-like protein</fullName>
    </submittedName>
</protein>
<keyword evidence="2" id="KW-0539">Nucleus</keyword>
<dbReference type="HOGENOM" id="CLU_445073_0_0_1"/>
<evidence type="ECO:0000256" key="3">
    <source>
        <dbReference type="ARBA" id="ARBA00023306"/>
    </source>
</evidence>
<dbReference type="Proteomes" id="UP000001568">
    <property type="component" value="Chromosome 2"/>
</dbReference>
<dbReference type="RefSeq" id="XP_001416390.1">
    <property type="nucleotide sequence ID" value="XM_001416353.1"/>
</dbReference>
<keyword evidence="3" id="KW-0131">Cell cycle</keyword>
<dbReference type="PANTHER" id="PTHR22940">
    <property type="entry name" value="TIMEOUT/TIMELESS-2"/>
    <property type="match status" value="1"/>
</dbReference>
<dbReference type="STRING" id="436017.A4RT22"/>
<dbReference type="AlphaFoldDB" id="A4RT22"/>
<dbReference type="eggNOG" id="KOG1974">
    <property type="taxonomic scope" value="Eukaryota"/>
</dbReference>
<dbReference type="Pfam" id="PF04821">
    <property type="entry name" value="TIMELESS"/>
    <property type="match status" value="1"/>
</dbReference>
<sequence>MSKYSEAHLLSLVSTIGVRTTRGGYRKDPECDASLQDITRFLQKDSSERGVFLQLIAWNVLGKDLLPLLGTHCGELSTSFLVVKLLVFLTLPPEKESTNFIAQNQALNSTLRVLLDHACIFPKLMLLVSEALGKLETGNLENGETLTKILQLTFTLVRNLLLIARSHSLVGSKSSNVRHELFRLLLKCQFMEVLSAVIQDACVSPINNDLPLLVEIFALILCFHENDSNTSTHLNMGTHSAKSAQWSRKLSKFGISKAVKGAVRGGFSGVYVKHSEYAESERLLRGNPIETHYMSRACGILIPSTSSTSELQPWQVGLLTNLSAPVVNQFLFSAWDDLKRSKQMMISSVEHTIRCTNYVQLCLFFVDIFHSKLASGTAEEVVLKNPVASILCADFLIWIQKEWFEFEQNKSLQECIPLIELLASIATTLKSLQVKSADSTVQLACKAMRSAYVHGESKHEFVRLLRTRIKQFKWLSMPAPYLRALFLLHGAIYELLADDNPNSVSHDVREQLREFLVDRIIVENHVGLMYRCESRNERETKYRVEFLKQLASSTVFRLSTLLSLRRLEKGHRDISTASKELCLKAVKQLCRDGVRNPEGWKGSVFINLLAW</sequence>
<comment type="subcellular location">
    <subcellularLocation>
        <location evidence="1">Nucleus</location>
    </subcellularLocation>
</comment>
<dbReference type="PANTHER" id="PTHR22940:SF4">
    <property type="entry name" value="PROTEIN TIMELESS HOMOLOG"/>
    <property type="match status" value="1"/>
</dbReference>
<dbReference type="OrthoDB" id="514214at2759"/>
<dbReference type="GO" id="GO:0003677">
    <property type="term" value="F:DNA binding"/>
    <property type="evidence" value="ECO:0007669"/>
    <property type="project" value="TreeGrafter"/>
</dbReference>